<feature type="transmembrane region" description="Helical" evidence="2">
    <location>
        <begin position="247"/>
        <end position="273"/>
    </location>
</feature>
<dbReference type="Proteomes" id="UP001177023">
    <property type="component" value="Unassembled WGS sequence"/>
</dbReference>
<reference evidence="3" key="1">
    <citation type="submission" date="2023-06" db="EMBL/GenBank/DDBJ databases">
        <authorList>
            <person name="Delattre M."/>
        </authorList>
    </citation>
    <scope>NUCLEOTIDE SEQUENCE</scope>
    <source>
        <strain evidence="3">AF72</strain>
    </source>
</reference>
<organism evidence="3 4">
    <name type="scientific">Mesorhabditis spiculigera</name>
    <dbReference type="NCBI Taxonomy" id="96644"/>
    <lineage>
        <taxon>Eukaryota</taxon>
        <taxon>Metazoa</taxon>
        <taxon>Ecdysozoa</taxon>
        <taxon>Nematoda</taxon>
        <taxon>Chromadorea</taxon>
        <taxon>Rhabditida</taxon>
        <taxon>Rhabditina</taxon>
        <taxon>Rhabditomorpha</taxon>
        <taxon>Rhabditoidea</taxon>
        <taxon>Rhabditidae</taxon>
        <taxon>Mesorhabditinae</taxon>
        <taxon>Mesorhabditis</taxon>
    </lineage>
</organism>
<comment type="caution">
    <text evidence="3">The sequence shown here is derived from an EMBL/GenBank/DDBJ whole genome shotgun (WGS) entry which is preliminary data.</text>
</comment>
<evidence type="ECO:0000313" key="4">
    <source>
        <dbReference type="Proteomes" id="UP001177023"/>
    </source>
</evidence>
<sequence>MDTRIDDGTARKLHSVFEIGTRDLGVIKPEADRAGNGGVNAEVSTPSSPPGRDEQSTAVGSTMVGKTARTSATGRPHPGQGQLRGLVDVIPASPMQQVACSPRENGTREPLRGGGGPSRGHDRPALFLEISVSQGKERLGRGQWSTSSRPALCVKSRVLVTWCARTTSRGGGPSRRYDRLAVFWGLYTSRRSQMAQGRKKTSRRLVMREKMLIATKALIGWTVMSVVSYLFGAALEHVVEVTGLSNWILYAAISGFVVLAAAFVISVIVYGIVRAMNRQDNEIAVRYTVQGEMLNMALQRCDGRRCPNPLAGGRLICQRCETQFHPLCMDSKKIQDAVYCIQCQQWYYVTYGREM</sequence>
<evidence type="ECO:0000313" key="3">
    <source>
        <dbReference type="EMBL" id="CAJ0575439.1"/>
    </source>
</evidence>
<evidence type="ECO:0000256" key="1">
    <source>
        <dbReference type="SAM" id="MobiDB-lite"/>
    </source>
</evidence>
<feature type="transmembrane region" description="Helical" evidence="2">
    <location>
        <begin position="213"/>
        <end position="235"/>
    </location>
</feature>
<protein>
    <submittedName>
        <fullName evidence="3">Uncharacterized protein</fullName>
    </submittedName>
</protein>
<feature type="region of interest" description="Disordered" evidence="1">
    <location>
        <begin position="28"/>
        <end position="84"/>
    </location>
</feature>
<keyword evidence="4" id="KW-1185">Reference proteome</keyword>
<keyword evidence="2" id="KW-0812">Transmembrane</keyword>
<accession>A0AA36CV36</accession>
<feature type="non-terminal residue" evidence="3">
    <location>
        <position position="355"/>
    </location>
</feature>
<evidence type="ECO:0000256" key="2">
    <source>
        <dbReference type="SAM" id="Phobius"/>
    </source>
</evidence>
<keyword evidence="2" id="KW-0472">Membrane</keyword>
<gene>
    <name evidence="3" type="ORF">MSPICULIGERA_LOCUS13749</name>
</gene>
<dbReference type="AlphaFoldDB" id="A0AA36CV36"/>
<proteinExistence type="predicted"/>
<feature type="region of interest" description="Disordered" evidence="1">
    <location>
        <begin position="98"/>
        <end position="123"/>
    </location>
</feature>
<dbReference type="EMBL" id="CATQJA010002639">
    <property type="protein sequence ID" value="CAJ0575439.1"/>
    <property type="molecule type" value="Genomic_DNA"/>
</dbReference>
<name>A0AA36CV36_9BILA</name>
<keyword evidence="2" id="KW-1133">Transmembrane helix</keyword>